<reference evidence="1" key="1">
    <citation type="submission" date="2022-08" db="UniProtKB">
        <authorList>
            <consortium name="EnsemblMetazoa"/>
        </authorList>
    </citation>
    <scope>IDENTIFICATION</scope>
    <source>
        <strain evidence="1">05x7-T-G4-1.051#20</strain>
    </source>
</reference>
<name>A0A8W8MCH5_MAGGI</name>
<dbReference type="EnsemblMetazoa" id="G32912.1">
    <property type="protein sequence ID" value="G32912.1:cds"/>
    <property type="gene ID" value="G32912"/>
</dbReference>
<proteinExistence type="predicted"/>
<dbReference type="PANTHER" id="PTHR31751">
    <property type="entry name" value="SI:CH211-108C17.2-RELATED-RELATED"/>
    <property type="match status" value="1"/>
</dbReference>
<sequence>MERLLIDRGLQHLITTSPLVLWEIISDASTNITSLMKPYTHLQHSLDIWLKAKKLTTSLSDIARKPECRGLLQWIRPIVNHLWWCCSTCKGSVERLLKRWMGILHIINNKHVWAGGRCRHSEKQEAECSNWLHRDTVVFKNLRMLVTKDWCGSMKFYTNCRQTWAVDNFFSNTLLHYCPKQKSFMYDAYHVRNMLAVMDHNNHLERMPLVGQDGECMLKARYPGVPNSWLHMRRKHQKILNTCIFQVMDAARFFRYVKMVDTVILDSRFYYLTLNVESVFAPKKLECVKCNGTFCDDLQPCNNSTVRPCGESINSQKMSCTNPEYSGDYCHLPKKLECIKCNGTFCDDLPPCNNSTVRPCGEFIDSQNVSCTNPEYSGDYCHLSKKLECGKCIGASCDDLLPCNKCFPYVLGCVDDSQIKILKPRQNKQISRTGKDAIR</sequence>
<organism evidence="1 2">
    <name type="scientific">Magallana gigas</name>
    <name type="common">Pacific oyster</name>
    <name type="synonym">Crassostrea gigas</name>
    <dbReference type="NCBI Taxonomy" id="29159"/>
    <lineage>
        <taxon>Eukaryota</taxon>
        <taxon>Metazoa</taxon>
        <taxon>Spiralia</taxon>
        <taxon>Lophotrochozoa</taxon>
        <taxon>Mollusca</taxon>
        <taxon>Bivalvia</taxon>
        <taxon>Autobranchia</taxon>
        <taxon>Pteriomorphia</taxon>
        <taxon>Ostreida</taxon>
        <taxon>Ostreoidea</taxon>
        <taxon>Ostreidae</taxon>
        <taxon>Magallana</taxon>
    </lineage>
</organism>
<dbReference type="PANTHER" id="PTHR31751:SF42">
    <property type="entry name" value="PROTEIN CBG10204"/>
    <property type="match status" value="1"/>
</dbReference>
<dbReference type="AlphaFoldDB" id="A0A8W8MCH5"/>
<accession>A0A8W8MCH5</accession>
<dbReference type="Proteomes" id="UP000005408">
    <property type="component" value="Unassembled WGS sequence"/>
</dbReference>
<evidence type="ECO:0000313" key="1">
    <source>
        <dbReference type="EnsemblMetazoa" id="G32912.1:cds"/>
    </source>
</evidence>
<keyword evidence="2" id="KW-1185">Reference proteome</keyword>
<protein>
    <submittedName>
        <fullName evidence="1">Uncharacterized protein</fullName>
    </submittedName>
</protein>
<evidence type="ECO:0000313" key="2">
    <source>
        <dbReference type="Proteomes" id="UP000005408"/>
    </source>
</evidence>